<keyword evidence="2" id="KW-1185">Reference proteome</keyword>
<accession>A0A2Z2KJ02</accession>
<evidence type="ECO:0000313" key="1">
    <source>
        <dbReference type="EMBL" id="ASA20892.1"/>
    </source>
</evidence>
<organism evidence="1 2">
    <name type="scientific">Paenibacillus donghaensis</name>
    <dbReference type="NCBI Taxonomy" id="414771"/>
    <lineage>
        <taxon>Bacteria</taxon>
        <taxon>Bacillati</taxon>
        <taxon>Bacillota</taxon>
        <taxon>Bacilli</taxon>
        <taxon>Bacillales</taxon>
        <taxon>Paenibacillaceae</taxon>
        <taxon>Paenibacillus</taxon>
    </lineage>
</organism>
<dbReference type="RefSeq" id="WP_087914908.1">
    <property type="nucleotide sequence ID" value="NZ_CP021780.1"/>
</dbReference>
<evidence type="ECO:0000313" key="2">
    <source>
        <dbReference type="Proteomes" id="UP000249890"/>
    </source>
</evidence>
<sequence length="137" mass="16145">MNTNLILKNEYRYIEEQSRILIKDYSQLTYVEHSSEVVEGGMFVWSELSPEAQQFRKVLIDNYLRLAAVNRSLLEECGSPYLGQYEHSFNLILSYIKQDTLLWESSVEEVFETVQKELALMYVIVAPFESYKERAEQ</sequence>
<protein>
    <submittedName>
        <fullName evidence="1">Uncharacterized protein</fullName>
    </submittedName>
</protein>
<dbReference type="EMBL" id="CP021780">
    <property type="protein sequence ID" value="ASA20892.1"/>
    <property type="molecule type" value="Genomic_DNA"/>
</dbReference>
<dbReference type="KEGG" id="pdh:B9T62_08910"/>
<proteinExistence type="predicted"/>
<dbReference type="OrthoDB" id="2639837at2"/>
<name>A0A2Z2KJ02_9BACL</name>
<reference evidence="1 2" key="1">
    <citation type="submission" date="2017-06" db="EMBL/GenBank/DDBJ databases">
        <title>Complete genome sequence of Paenibacillus donghaensis KCTC 13049T isolated from East Sea sediment, South Korea.</title>
        <authorList>
            <person name="Jung B.K."/>
            <person name="Hong S.-J."/>
            <person name="Shin J.-H."/>
        </authorList>
    </citation>
    <scope>NUCLEOTIDE SEQUENCE [LARGE SCALE GENOMIC DNA]</scope>
    <source>
        <strain evidence="1 2">KCTC 13049</strain>
    </source>
</reference>
<gene>
    <name evidence="1" type="ORF">B9T62_08910</name>
</gene>
<dbReference type="AlphaFoldDB" id="A0A2Z2KJ02"/>
<dbReference type="Proteomes" id="UP000249890">
    <property type="component" value="Chromosome"/>
</dbReference>